<dbReference type="InterPro" id="IPR013154">
    <property type="entry name" value="ADH-like_N"/>
</dbReference>
<feature type="region of interest" description="Disordered" evidence="1">
    <location>
        <begin position="1"/>
        <end position="22"/>
    </location>
</feature>
<dbReference type="Pfam" id="PF08240">
    <property type="entry name" value="ADH_N"/>
    <property type="match status" value="1"/>
</dbReference>
<protein>
    <submittedName>
        <fullName evidence="4">NADPH2:quinone reductase</fullName>
    </submittedName>
    <submittedName>
        <fullName evidence="3">NADPH:quinone oxidoreductase family protein</fullName>
        <ecNumber evidence="3">1.-.-.-</ecNumber>
    </submittedName>
</protein>
<dbReference type="InterPro" id="IPR013149">
    <property type="entry name" value="ADH-like_C"/>
</dbReference>
<dbReference type="Gene3D" id="3.40.50.720">
    <property type="entry name" value="NAD(P)-binding Rossmann-like Domain"/>
    <property type="match status" value="1"/>
</dbReference>
<gene>
    <name evidence="3" type="ORF">RD149_05400</name>
    <name evidence="4" type="ORF">SAMN04488548_136659</name>
</gene>
<feature type="domain" description="Enoyl reductase (ER)" evidence="2">
    <location>
        <begin position="11"/>
        <end position="320"/>
    </location>
</feature>
<dbReference type="Proteomes" id="UP000183180">
    <property type="component" value="Unassembled WGS sequence"/>
</dbReference>
<dbReference type="CDD" id="cd08241">
    <property type="entry name" value="QOR1"/>
    <property type="match status" value="1"/>
</dbReference>
<dbReference type="AlphaFoldDB" id="A0A1H2LPM0"/>
<dbReference type="SMART" id="SM00829">
    <property type="entry name" value="PKS_ER"/>
    <property type="match status" value="1"/>
</dbReference>
<evidence type="ECO:0000256" key="1">
    <source>
        <dbReference type="SAM" id="MobiDB-lite"/>
    </source>
</evidence>
<evidence type="ECO:0000313" key="3">
    <source>
        <dbReference type="EMBL" id="MDS1113198.1"/>
    </source>
</evidence>
<dbReference type="PANTHER" id="PTHR43677:SF4">
    <property type="entry name" value="QUINONE OXIDOREDUCTASE-LIKE PROTEIN 2"/>
    <property type="match status" value="1"/>
</dbReference>
<dbReference type="EMBL" id="JAVLUS010000003">
    <property type="protein sequence ID" value="MDS1113198.1"/>
    <property type="molecule type" value="Genomic_DNA"/>
</dbReference>
<dbReference type="InterPro" id="IPR051397">
    <property type="entry name" value="Zn-ADH-like_protein"/>
</dbReference>
<dbReference type="Proteomes" id="UP001265083">
    <property type="component" value="Unassembled WGS sequence"/>
</dbReference>
<dbReference type="SUPFAM" id="SSF50129">
    <property type="entry name" value="GroES-like"/>
    <property type="match status" value="1"/>
</dbReference>
<evidence type="ECO:0000259" key="2">
    <source>
        <dbReference type="SMART" id="SM00829"/>
    </source>
</evidence>
<evidence type="ECO:0000313" key="6">
    <source>
        <dbReference type="Proteomes" id="UP001265083"/>
    </source>
</evidence>
<dbReference type="STRING" id="158898.SAMN04488548_136659"/>
<dbReference type="RefSeq" id="WP_074854016.1">
    <property type="nucleotide sequence ID" value="NZ_FNLM01000036.1"/>
</dbReference>
<sequence>MKAQVLSAETGPSGLELTEVPDPTPADGQVVVDVKSCGVCFPDLLMSQGKYQLRVPTPFTPGTEVAGVVRSAPEGSSVKVGDKVLVASIVGGFAEQVAAAPEQLLPLPEGLSFEQGSAMGINYQTALFALKTRAHTQPGEVVGVLGAAGGVGTASIMVAKAMGAKVVAIVHRKGAEELLRSAGADEIVQLEEGWGDKLKEVAPKGVDVMIDPSGGEVFDEALRQVAPDGRYVVVGFAAGGIPTVKLNRVLFRNIAVVGAAWGEYVRTHPELNLPAKLHEELSQMIADGMTPQVNVTYSLDQLPEALTDLAEGRILGKAVVKIGD</sequence>
<dbReference type="Pfam" id="PF00107">
    <property type="entry name" value="ADH_zinc_N"/>
    <property type="match status" value="1"/>
</dbReference>
<keyword evidence="3" id="KW-0560">Oxidoreductase</keyword>
<organism evidence="4 5">
    <name type="scientific">Gordonia westfalica</name>
    <dbReference type="NCBI Taxonomy" id="158898"/>
    <lineage>
        <taxon>Bacteria</taxon>
        <taxon>Bacillati</taxon>
        <taxon>Actinomycetota</taxon>
        <taxon>Actinomycetes</taxon>
        <taxon>Mycobacteriales</taxon>
        <taxon>Gordoniaceae</taxon>
        <taxon>Gordonia</taxon>
    </lineage>
</organism>
<reference evidence="3 6" key="2">
    <citation type="submission" date="2023-08" db="EMBL/GenBank/DDBJ databases">
        <title>Bioegradation of LLDPE and BLDPE plastic by marine bacteria from coast plastic debris.</title>
        <authorList>
            <person name="Rong Z."/>
        </authorList>
    </citation>
    <scope>NUCLEOTIDE SEQUENCE [LARGE SCALE GENOMIC DNA]</scope>
    <source>
        <strain evidence="3 6">Z-2</strain>
    </source>
</reference>
<dbReference type="InterPro" id="IPR020843">
    <property type="entry name" value="ER"/>
</dbReference>
<dbReference type="SUPFAM" id="SSF51735">
    <property type="entry name" value="NAD(P)-binding Rossmann-fold domains"/>
    <property type="match status" value="1"/>
</dbReference>
<dbReference type="EMBL" id="FNLM01000036">
    <property type="protein sequence ID" value="SDU82705.1"/>
    <property type="molecule type" value="Genomic_DNA"/>
</dbReference>
<dbReference type="InterPro" id="IPR036291">
    <property type="entry name" value="NAD(P)-bd_dom_sf"/>
</dbReference>
<dbReference type="OrthoDB" id="4190732at2"/>
<evidence type="ECO:0000313" key="5">
    <source>
        <dbReference type="Proteomes" id="UP000183180"/>
    </source>
</evidence>
<reference evidence="4 5" key="1">
    <citation type="submission" date="2016-10" db="EMBL/GenBank/DDBJ databases">
        <authorList>
            <person name="de Groot N.N."/>
        </authorList>
    </citation>
    <scope>NUCLEOTIDE SEQUENCE [LARGE SCALE GENOMIC DNA]</scope>
    <source>
        <strain evidence="4 5">DSM 44215</strain>
    </source>
</reference>
<name>A0A1H2LPM0_9ACTN</name>
<proteinExistence type="predicted"/>
<dbReference type="InterPro" id="IPR011032">
    <property type="entry name" value="GroES-like_sf"/>
</dbReference>
<dbReference type="EC" id="1.-.-.-" evidence="3"/>
<accession>A0A1H2LPM0</accession>
<dbReference type="PANTHER" id="PTHR43677">
    <property type="entry name" value="SHORT-CHAIN DEHYDROGENASE/REDUCTASE"/>
    <property type="match status" value="1"/>
</dbReference>
<dbReference type="GO" id="GO:0016491">
    <property type="term" value="F:oxidoreductase activity"/>
    <property type="evidence" value="ECO:0007669"/>
    <property type="project" value="UniProtKB-KW"/>
</dbReference>
<dbReference type="Gene3D" id="3.90.180.10">
    <property type="entry name" value="Medium-chain alcohol dehydrogenases, catalytic domain"/>
    <property type="match status" value="1"/>
</dbReference>
<keyword evidence="6" id="KW-1185">Reference proteome</keyword>
<evidence type="ECO:0000313" key="4">
    <source>
        <dbReference type="EMBL" id="SDU82705.1"/>
    </source>
</evidence>